<dbReference type="SUPFAM" id="SSF53448">
    <property type="entry name" value="Nucleotide-diphospho-sugar transferases"/>
    <property type="match status" value="1"/>
</dbReference>
<dbReference type="EMBL" id="LR131271">
    <property type="protein sequence ID" value="VDR25999.1"/>
    <property type="molecule type" value="Genomic_DNA"/>
</dbReference>
<dbReference type="CDD" id="cd04196">
    <property type="entry name" value="GT_2_like_d"/>
    <property type="match status" value="1"/>
</dbReference>
<dbReference type="PANTHER" id="PTHR22916">
    <property type="entry name" value="GLYCOSYLTRANSFERASE"/>
    <property type="match status" value="1"/>
</dbReference>
<evidence type="ECO:0000313" key="3">
    <source>
        <dbReference type="Proteomes" id="UP000274346"/>
    </source>
</evidence>
<dbReference type="Pfam" id="PF00535">
    <property type="entry name" value="Glycos_transf_2"/>
    <property type="match status" value="1"/>
</dbReference>
<dbReference type="AlphaFoldDB" id="A0A3P8IUZ5"/>
<sequence length="316" mass="36412">MKKLDVILASYNGERYIKDQILSVLTCFEHVHNMECRILISDDSSLDNTVSVLQEICNHDSRVQLLDSDKKGGVKFNFHHLMLNTDADYIFFSDQDDYWLPEKINLFLNKMMESESENPGPVLVHSDLCVTDENLSPVNVSMFNYQNLNKTPSFTELLISNSVTGCVMACNKELIDSVKHGKIEESIMHDWYVALYASAFGRIEFIDHSMILYRQHSNNQVGAKAFTLKKLISSDGYKNQIKNARDSVYKTKAQAQLFYDDFGLLLNVSDKNILEKFISTFDGSFLGRLNLFLNKKIRKKGFLRNLVFFFIYVVRI</sequence>
<evidence type="ECO:0000259" key="1">
    <source>
        <dbReference type="Pfam" id="PF00535"/>
    </source>
</evidence>
<accession>A0A3P8IUZ5</accession>
<feature type="domain" description="Glycosyltransferase 2-like" evidence="1">
    <location>
        <begin position="6"/>
        <end position="138"/>
    </location>
</feature>
<name>A0A3P8IUZ5_RAOTE</name>
<dbReference type="InterPro" id="IPR029044">
    <property type="entry name" value="Nucleotide-diphossugar_trans"/>
</dbReference>
<protein>
    <submittedName>
        <fullName evidence="2">Putative glycosyl transferase</fullName>
    </submittedName>
</protein>
<dbReference type="KEGG" id="rtg:NCTC13098_02334"/>
<evidence type="ECO:0000313" key="2">
    <source>
        <dbReference type="EMBL" id="VDR25999.1"/>
    </source>
</evidence>
<reference evidence="2 3" key="1">
    <citation type="submission" date="2018-12" db="EMBL/GenBank/DDBJ databases">
        <authorList>
            <consortium name="Pathogen Informatics"/>
        </authorList>
    </citation>
    <scope>NUCLEOTIDE SEQUENCE [LARGE SCALE GENOMIC DNA]</scope>
    <source>
        <strain evidence="2 3">NCTC13098</strain>
    </source>
</reference>
<dbReference type="PANTHER" id="PTHR22916:SF3">
    <property type="entry name" value="UDP-GLCNAC:BETAGAL BETA-1,3-N-ACETYLGLUCOSAMINYLTRANSFERASE-LIKE PROTEIN 1"/>
    <property type="match status" value="1"/>
</dbReference>
<proteinExistence type="predicted"/>
<dbReference type="InterPro" id="IPR001173">
    <property type="entry name" value="Glyco_trans_2-like"/>
</dbReference>
<dbReference type="GO" id="GO:0016758">
    <property type="term" value="F:hexosyltransferase activity"/>
    <property type="evidence" value="ECO:0007669"/>
    <property type="project" value="UniProtKB-ARBA"/>
</dbReference>
<organism evidence="2 3">
    <name type="scientific">Raoultella terrigena</name>
    <name type="common">Klebsiella terrigena</name>
    <dbReference type="NCBI Taxonomy" id="577"/>
    <lineage>
        <taxon>Bacteria</taxon>
        <taxon>Pseudomonadati</taxon>
        <taxon>Pseudomonadota</taxon>
        <taxon>Gammaproteobacteria</taxon>
        <taxon>Enterobacterales</taxon>
        <taxon>Enterobacteriaceae</taxon>
        <taxon>Klebsiella/Raoultella group</taxon>
        <taxon>Raoultella</taxon>
    </lineage>
</organism>
<dbReference type="Gene3D" id="3.90.550.10">
    <property type="entry name" value="Spore Coat Polysaccharide Biosynthesis Protein SpsA, Chain A"/>
    <property type="match status" value="1"/>
</dbReference>
<dbReference type="Proteomes" id="UP000274346">
    <property type="component" value="Chromosome"/>
</dbReference>
<keyword evidence="2" id="KW-0808">Transferase</keyword>
<gene>
    <name evidence="2" type="ORF">NCTC13098_02334</name>
</gene>